<protein>
    <recommendedName>
        <fullName evidence="2">Mab-21-like nucleotidyltransferase domain-containing protein</fullName>
    </recommendedName>
</protein>
<reference evidence="3" key="1">
    <citation type="submission" date="2022-01" db="EMBL/GenBank/DDBJ databases">
        <authorList>
            <person name="King R."/>
        </authorList>
    </citation>
    <scope>NUCLEOTIDE SEQUENCE</scope>
</reference>
<comment type="similarity">
    <text evidence="1">Belongs to the mab-21 family.</text>
</comment>
<dbReference type="Proteomes" id="UP001152799">
    <property type="component" value="Chromosome 1"/>
</dbReference>
<dbReference type="PANTHER" id="PTHR10656:SF42">
    <property type="entry name" value="CYCLIC GMP-AMP SYNTHASE-LIKE PROTEIN-RELATED"/>
    <property type="match status" value="1"/>
</dbReference>
<evidence type="ECO:0000313" key="4">
    <source>
        <dbReference type="Proteomes" id="UP001152799"/>
    </source>
</evidence>
<proteinExistence type="inferred from homology"/>
<evidence type="ECO:0000259" key="2">
    <source>
        <dbReference type="Pfam" id="PF03281"/>
    </source>
</evidence>
<keyword evidence="4" id="KW-1185">Reference proteome</keyword>
<gene>
    <name evidence="3" type="ORF">CEUTPL_LOCUS1750</name>
</gene>
<dbReference type="Pfam" id="PF03281">
    <property type="entry name" value="Mab-21"/>
    <property type="match status" value="2"/>
</dbReference>
<dbReference type="InterPro" id="IPR046903">
    <property type="entry name" value="Mab-21-like_nuc_Trfase"/>
</dbReference>
<sequence>MEEVLITINRDFISLQDEELKYNNILLRSTLDSLILIMQKEDPLFKTLFERLFYGGSFYDNLKVQNPNEFDIHLLMVLPSCEIHKSNTCKCVRVERSDRCGYVWFKTDKTYYAAISSWIDSKGFVQTNLVLNCIAKTKPPTNPDVAKAQKKMEEVLITINRDFISLQDEELKYNNILLRSTLDSLILIMQKEDPLFKTLFERLFYGGSFYDNLKVQNPNEFDIHLLMVLPSCEIHKSNTCKCVRVERSDRCGYVWFKTDKTYYAAISSWIDSKGFVQTNLVLNWKDDQKLESRRLQEENAAAKARRL</sequence>
<dbReference type="AlphaFoldDB" id="A0A9N9MEV1"/>
<evidence type="ECO:0000256" key="1">
    <source>
        <dbReference type="ARBA" id="ARBA00008307"/>
    </source>
</evidence>
<evidence type="ECO:0000313" key="3">
    <source>
        <dbReference type="EMBL" id="CAG9761037.1"/>
    </source>
</evidence>
<organism evidence="3 4">
    <name type="scientific">Ceutorhynchus assimilis</name>
    <name type="common">cabbage seed weevil</name>
    <dbReference type="NCBI Taxonomy" id="467358"/>
    <lineage>
        <taxon>Eukaryota</taxon>
        <taxon>Metazoa</taxon>
        <taxon>Ecdysozoa</taxon>
        <taxon>Arthropoda</taxon>
        <taxon>Hexapoda</taxon>
        <taxon>Insecta</taxon>
        <taxon>Pterygota</taxon>
        <taxon>Neoptera</taxon>
        <taxon>Endopterygota</taxon>
        <taxon>Coleoptera</taxon>
        <taxon>Polyphaga</taxon>
        <taxon>Cucujiformia</taxon>
        <taxon>Curculionidae</taxon>
        <taxon>Ceutorhynchinae</taxon>
        <taxon>Ceutorhynchus</taxon>
    </lineage>
</organism>
<dbReference type="Gene3D" id="3.30.460.90">
    <property type="match status" value="2"/>
</dbReference>
<feature type="domain" description="Mab-21-like nucleotidyltransferase" evidence="2">
    <location>
        <begin position="209"/>
        <end position="284"/>
    </location>
</feature>
<dbReference type="PANTHER" id="PTHR10656">
    <property type="entry name" value="CELL FATE DETERMINING PROTEIN MAB21-RELATED"/>
    <property type="match status" value="1"/>
</dbReference>
<accession>A0A9N9MEV1</accession>
<name>A0A9N9MEV1_9CUCU</name>
<dbReference type="OrthoDB" id="6054650at2759"/>
<feature type="domain" description="Mab-21-like nucleotidyltransferase" evidence="2">
    <location>
        <begin position="58"/>
        <end position="135"/>
    </location>
</feature>
<dbReference type="EMBL" id="OU892277">
    <property type="protein sequence ID" value="CAG9761037.1"/>
    <property type="molecule type" value="Genomic_DNA"/>
</dbReference>